<protein>
    <submittedName>
        <fullName evidence="7">Phosphopantetheine binding protein</fullName>
    </submittedName>
</protein>
<evidence type="ECO:0000313" key="7">
    <source>
        <dbReference type="EMBL" id="KAK7248686.1"/>
    </source>
</evidence>
<dbReference type="PANTHER" id="PTHR43775">
    <property type="entry name" value="FATTY ACID SYNTHASE"/>
    <property type="match status" value="1"/>
</dbReference>
<dbReference type="InterPro" id="IPR036291">
    <property type="entry name" value="NAD(P)-bd_dom_sf"/>
</dbReference>
<dbReference type="Pfam" id="PF08659">
    <property type="entry name" value="KR"/>
    <property type="match status" value="1"/>
</dbReference>
<dbReference type="SUPFAM" id="SSF53901">
    <property type="entry name" value="Thiolase-like"/>
    <property type="match status" value="2"/>
</dbReference>
<keyword evidence="8" id="KW-1185">Reference proteome</keyword>
<dbReference type="SMART" id="SM01294">
    <property type="entry name" value="PKS_PP_betabranch"/>
    <property type="match status" value="1"/>
</dbReference>
<dbReference type="InterPro" id="IPR014030">
    <property type="entry name" value="Ketoacyl_synth_N"/>
</dbReference>
<feature type="region of interest" description="Disordered" evidence="4">
    <location>
        <begin position="721"/>
        <end position="754"/>
    </location>
</feature>
<keyword evidence="3" id="KW-0808">Transferase</keyword>
<dbReference type="InterPro" id="IPR020806">
    <property type="entry name" value="PKS_PP-bd"/>
</dbReference>
<dbReference type="InterPro" id="IPR036736">
    <property type="entry name" value="ACP-like_sf"/>
</dbReference>
<proteinExistence type="predicted"/>
<feature type="domain" description="Ketosynthase family 3 (KS3)" evidence="6">
    <location>
        <begin position="1154"/>
        <end position="1577"/>
    </location>
</feature>
<dbReference type="Pfam" id="PF00550">
    <property type="entry name" value="PP-binding"/>
    <property type="match status" value="2"/>
</dbReference>
<evidence type="ECO:0000256" key="1">
    <source>
        <dbReference type="ARBA" id="ARBA00022450"/>
    </source>
</evidence>
<evidence type="ECO:0000259" key="6">
    <source>
        <dbReference type="PROSITE" id="PS52004"/>
    </source>
</evidence>
<dbReference type="Gene3D" id="1.10.1200.10">
    <property type="entry name" value="ACP-like"/>
    <property type="match status" value="2"/>
</dbReference>
<dbReference type="PANTHER" id="PTHR43775:SF37">
    <property type="entry name" value="SI:DKEY-61P9.11"/>
    <property type="match status" value="1"/>
</dbReference>
<dbReference type="SMART" id="SM00822">
    <property type="entry name" value="PKS_KR"/>
    <property type="match status" value="1"/>
</dbReference>
<dbReference type="Gene3D" id="3.40.50.720">
    <property type="entry name" value="NAD(P)-binding Rossmann-like Domain"/>
    <property type="match status" value="1"/>
</dbReference>
<dbReference type="Gene3D" id="3.40.50.1820">
    <property type="entry name" value="alpha/beta hydrolase"/>
    <property type="match status" value="1"/>
</dbReference>
<feature type="domain" description="Carrier" evidence="5">
    <location>
        <begin position="1603"/>
        <end position="1679"/>
    </location>
</feature>
<dbReference type="Pfam" id="PF00109">
    <property type="entry name" value="ketoacyl-synt"/>
    <property type="match status" value="2"/>
</dbReference>
<feature type="domain" description="Carrier" evidence="5">
    <location>
        <begin position="1119"/>
        <end position="1196"/>
    </location>
</feature>
<feature type="region of interest" description="Disordered" evidence="4">
    <location>
        <begin position="173"/>
        <end position="198"/>
    </location>
</feature>
<dbReference type="InterPro" id="IPR016039">
    <property type="entry name" value="Thiolase-like"/>
</dbReference>
<dbReference type="Gene3D" id="3.40.47.10">
    <property type="match status" value="2"/>
</dbReference>
<dbReference type="CDD" id="cd00833">
    <property type="entry name" value="PKS"/>
    <property type="match status" value="1"/>
</dbReference>
<dbReference type="PROSITE" id="PS00012">
    <property type="entry name" value="PHOSPHOPANTETHEINE"/>
    <property type="match status" value="1"/>
</dbReference>
<dbReference type="InterPro" id="IPR057326">
    <property type="entry name" value="KR_dom"/>
</dbReference>
<dbReference type="PROSITE" id="PS52004">
    <property type="entry name" value="KS3_2"/>
    <property type="match status" value="1"/>
</dbReference>
<gene>
    <name evidence="7" type="ORF">SO694_00040115</name>
</gene>
<evidence type="ECO:0000313" key="8">
    <source>
        <dbReference type="Proteomes" id="UP001363151"/>
    </source>
</evidence>
<dbReference type="SUPFAM" id="SSF53474">
    <property type="entry name" value="alpha/beta-Hydrolases"/>
    <property type="match status" value="1"/>
</dbReference>
<name>A0ABR1G674_AURAN</name>
<keyword evidence="1" id="KW-0596">Phosphopantetheine</keyword>
<dbReference type="EMBL" id="JBBJCI010000087">
    <property type="protein sequence ID" value="KAK7248686.1"/>
    <property type="molecule type" value="Genomic_DNA"/>
</dbReference>
<dbReference type="InterPro" id="IPR036188">
    <property type="entry name" value="FAD/NAD-bd_sf"/>
</dbReference>
<organism evidence="7 8">
    <name type="scientific">Aureococcus anophagefferens</name>
    <name type="common">Harmful bloom alga</name>
    <dbReference type="NCBI Taxonomy" id="44056"/>
    <lineage>
        <taxon>Eukaryota</taxon>
        <taxon>Sar</taxon>
        <taxon>Stramenopiles</taxon>
        <taxon>Ochrophyta</taxon>
        <taxon>Pelagophyceae</taxon>
        <taxon>Pelagomonadales</taxon>
        <taxon>Pelagomonadaceae</taxon>
        <taxon>Aureococcus</taxon>
    </lineage>
</organism>
<dbReference type="SMART" id="SM00823">
    <property type="entry name" value="PKS_PP"/>
    <property type="match status" value="2"/>
</dbReference>
<dbReference type="SUPFAM" id="SSF51905">
    <property type="entry name" value="FAD/NAD(P)-binding domain"/>
    <property type="match status" value="1"/>
</dbReference>
<dbReference type="InterPro" id="IPR006162">
    <property type="entry name" value="Ppantetheine_attach_site"/>
</dbReference>
<dbReference type="InterPro" id="IPR029058">
    <property type="entry name" value="AB_hydrolase_fold"/>
</dbReference>
<dbReference type="SUPFAM" id="SSF51735">
    <property type="entry name" value="NAD(P)-binding Rossmann-fold domains"/>
    <property type="match status" value="1"/>
</dbReference>
<accession>A0ABR1G674</accession>
<dbReference type="InterPro" id="IPR050091">
    <property type="entry name" value="PKS_NRPS_Biosynth_Enz"/>
</dbReference>
<evidence type="ECO:0000256" key="4">
    <source>
        <dbReference type="SAM" id="MobiDB-lite"/>
    </source>
</evidence>
<evidence type="ECO:0000256" key="3">
    <source>
        <dbReference type="ARBA" id="ARBA00022679"/>
    </source>
</evidence>
<dbReference type="Gene3D" id="3.50.50.60">
    <property type="entry name" value="FAD/NAD(P)-binding domain"/>
    <property type="match status" value="1"/>
</dbReference>
<evidence type="ECO:0000256" key="2">
    <source>
        <dbReference type="ARBA" id="ARBA00022553"/>
    </source>
</evidence>
<evidence type="ECO:0000259" key="5">
    <source>
        <dbReference type="PROSITE" id="PS50075"/>
    </source>
</evidence>
<dbReference type="SMART" id="SM00825">
    <property type="entry name" value="PKS_KS"/>
    <property type="match status" value="1"/>
</dbReference>
<sequence>MLSPRGRCHAFDGRADGYARGEGAAACVAGPVAAGLAVAGTAAGHDGRSASLTAPSGAAQRALLAGVGGVGAAARLEAHGTGTALGDPVEVAAARARCQRACSPASLKATLGHLEAAAAAAGLVAAAAFAGRNGELRRLNAHVAAVRPSAAVLAVAVAAAAVRAARQRLRLRGHDRARRLRPPGAPRRRDGAVPGVALPRGRLSARGGRARRARAARAPPDGAVGRYEVAWGSPGAPSTAGDAWDYGADTVLIVGGGLDGVLSGGALTRRRVDFELFELEGSLGGVWVTTANLTSKVQTGKLTYTLDLEDRSPRVADESNFQPADEVAASIAGFALRMGIDKKTSIFREVTSVAYEPWPSKDCGVDWTDRSPAALEAAPGRGLKKSSVFQGVIFACGSLRSPTLAPMAPAHYGGYDSCGVCGDARPCEMAGRDLVVAGHGAYGVENVRTGLEHGAKAITLVCRHRHSVMPRCAVWLLDAGRAFDAWDEISKMLAVAKLAPAYTTDRRKRPAVSDQYYAATRFGRACVVHGEIRGYDASAPRVLVETSRASGLAKVRADVALLCYGFSKETSIVNRTMGVFEEGDLTGIWVKGQRRACILRADLDVRKEATPLSASNIPFASFLANTFCHFLTRPKSEFDGVLRKLPKAGNAQDTTSFDFFASTFLALVGDKAVQPQLAKIIRRVQHVSVNDVCAWTDFVEDCAGDWRKYVGAVGVPAAEEPYGDWLGRSPSPHPDGLGQREEASRALAADGPLASPAAPRASVLVFDDAGAEVGARRADGSADAGADAGRARAGLPRDVLDLAVGTLYAAEAKLEELCEAPVAKDCVLTSNSGVLVPSLVEAASSTADARRELRGAWAVTGGTGGLGLVSAALLTDLRCDVVVAARRPRIKVFDRDALATRVGRLRKRAHLVAGVDTSGSLAGLGEAASAVFSSSAPTFGGVVHAAGVLRDALLRKVERWMVDAVTGPKASNLGVLRGLADDVVHFTSATVVLGGPGQTAYAHGSGALDDDALGGRAGGRRSSALQWLAIEGVGMHQEAVGAAPQWTPLATMERILASAVGGDVRPSLSVLPEAFLSFVPAQLRRGDGPSKAPEPEKEEETTTTKVAKEMVEEERAPRADVGPLVEAALRRTIEAILETYDPANDDVPFMELGVDSMGLTDFAHRLNGALGVELPDVALFEYPTVSDLRGALIPMVLELRGDASGYGRDGDAGAVAAPAPERPPLVAASLAGTLPAGDVGADAPGFYATLRRRPMRRGALPDGLRPPQRQLLEVGYEALEAAGVTKQAVRDGARTVGTFVALQTDDFARAIVRSQRLARSTYAVSGANPAVAAGRLPHALGLRGAALTADTACSTALVCLHLARLGDATTDRHEPALRLRGQRHDRRVRREVVERAGMLSPRGRCHAFDGRADGYARGEGVVAVLIRRRDAWDGARAPAGDEPLERRADASITAPSAVAQRELLALALAQAPRLTLTNVEAHGTGTALGDPAALGHLEPAAGFAGVAALLGAARTRALPPNAALRTLNGQLRRRRGGSLSVPASEASATPCFDAGDAVVGVGSFGFSGVVAHARFARDGAAEPEAADDAVRAKRALYRGARATPGSSVKAEVRRIVGELSGADLADGVDASFDDAGVDSIAATELSRALKRAFEVAVAPTFLFDYPTVDSAADAIVALLADQSDGGGGGDAAEVEASSLLAAFGPRRPTQRGALFLWSGGQGDSAIFAQLGREIAPHLRVYGVDRRDGAAVGDMARDVAPLIAAAVPDDDAACFVGGLSVGGWLAVETALRLAPLGKRAAAVFALDGPEPSQFDLDCSYAPAEAAAELLLGRNRRFPEGWAAMTADQRVDAFLALLPSLGIHFLGYDAAKGDVENREIVSHELTAGAAAFIDTLRTPGVYDKATSKLDADLVLFRASERRAVKMLKDGDAAPHGYAWASAGVPNVTVVDCASHHMNVLLCRGAIRRKVLEFVLGCV</sequence>
<reference evidence="7 8" key="1">
    <citation type="submission" date="2024-03" db="EMBL/GenBank/DDBJ databases">
        <title>Aureococcus anophagefferens CCMP1851 and Kratosvirus quantuckense: Draft genome of a second virus-susceptible host strain in the model system.</title>
        <authorList>
            <person name="Chase E."/>
            <person name="Truchon A.R."/>
            <person name="Schepens W."/>
            <person name="Wilhelm S.W."/>
        </authorList>
    </citation>
    <scope>NUCLEOTIDE SEQUENCE [LARGE SCALE GENOMIC DNA]</scope>
    <source>
        <strain evidence="7 8">CCMP1851</strain>
    </source>
</reference>
<dbReference type="InterPro" id="IPR014031">
    <property type="entry name" value="Ketoacyl_synth_C"/>
</dbReference>
<keyword evidence="2" id="KW-0597">Phosphoprotein</keyword>
<dbReference type="Pfam" id="PF02801">
    <property type="entry name" value="Ketoacyl-synt_C"/>
    <property type="match status" value="2"/>
</dbReference>
<comment type="caution">
    <text evidence="7">The sequence shown here is derived from an EMBL/GenBank/DDBJ whole genome shotgun (WGS) entry which is preliminary data.</text>
</comment>
<dbReference type="PROSITE" id="PS50075">
    <property type="entry name" value="CARRIER"/>
    <property type="match status" value="2"/>
</dbReference>
<dbReference type="InterPro" id="IPR020841">
    <property type="entry name" value="PKS_Beta-ketoAc_synthase_dom"/>
</dbReference>
<feature type="region of interest" description="Disordered" evidence="4">
    <location>
        <begin position="1084"/>
        <end position="1105"/>
    </location>
</feature>
<dbReference type="InterPro" id="IPR009081">
    <property type="entry name" value="PP-bd_ACP"/>
</dbReference>
<dbReference type="SUPFAM" id="SSF47336">
    <property type="entry name" value="ACP-like"/>
    <property type="match status" value="2"/>
</dbReference>
<dbReference type="InterPro" id="IPR013968">
    <property type="entry name" value="PKS_KR"/>
</dbReference>
<dbReference type="Proteomes" id="UP001363151">
    <property type="component" value="Unassembled WGS sequence"/>
</dbReference>